<accession>A0A5R8ZQI8</accession>
<evidence type="ECO:0000256" key="2">
    <source>
        <dbReference type="SAM" id="SignalP"/>
    </source>
</evidence>
<dbReference type="Proteomes" id="UP000307510">
    <property type="component" value="Unassembled WGS sequence"/>
</dbReference>
<feature type="signal peptide" evidence="2">
    <location>
        <begin position="1"/>
        <end position="26"/>
    </location>
</feature>
<feature type="chain" id="PRO_5024468250" evidence="2">
    <location>
        <begin position="27"/>
        <end position="210"/>
    </location>
</feature>
<sequence length="210" mass="22928">MAKQGAYRYRVLMGLLGAMLAGQVLAAGKPAASAGGAVELYRYVDDRGITVIDRLGVPPQYIGKGYQVLNDQGRVIREVPPAPTAAEIEQRKADAARASSDQQLMRMYTSVDDVDRARDRKLAELDGLASVAKGNLQSLKTQQANLQARAADQERAGRQVPDDLVAQLSNLRSDEQRLQQDIARYQQLRTQAQKSFAADRARFAQLSGGN</sequence>
<proteinExistence type="predicted"/>
<evidence type="ECO:0000313" key="4">
    <source>
        <dbReference type="Proteomes" id="UP000307510"/>
    </source>
</evidence>
<feature type="coiled-coil region" evidence="1">
    <location>
        <begin position="136"/>
        <end position="195"/>
    </location>
</feature>
<evidence type="ECO:0000313" key="3">
    <source>
        <dbReference type="EMBL" id="TLP68445.1"/>
    </source>
</evidence>
<keyword evidence="1" id="KW-0175">Coiled coil</keyword>
<dbReference type="EMBL" id="VASG01000013">
    <property type="protein sequence ID" value="TLP68445.1"/>
    <property type="molecule type" value="Genomic_DNA"/>
</dbReference>
<dbReference type="RefSeq" id="WP_138217103.1">
    <property type="nucleotide sequence ID" value="NZ_VASG01000013.1"/>
</dbReference>
<comment type="caution">
    <text evidence="3">The sequence shown here is derived from an EMBL/GenBank/DDBJ whole genome shotgun (WGS) entry which is preliminary data.</text>
</comment>
<keyword evidence="2" id="KW-0732">Signal</keyword>
<reference evidence="4" key="2">
    <citation type="submission" date="2019-06" db="EMBL/GenBank/DDBJ databases">
        <title>AzeR, a transcriptional regulator that responds to azelaic acid in Pseudomonas nitroreducens.</title>
        <authorList>
            <person name="Bez C."/>
            <person name="Javvadi S.G."/>
            <person name="Bertani I."/>
            <person name="Devescovi G."/>
            <person name="Studholme D.J."/>
            <person name="Geller A."/>
            <person name="Levy A."/>
            <person name="Venturi V."/>
        </authorList>
    </citation>
    <scope>NUCLEOTIDE SEQUENCE [LARGE SCALE GENOMIC DNA]</scope>
    <source>
        <strain evidence="4">DSM 9128</strain>
    </source>
</reference>
<organism evidence="3 4">
    <name type="scientific">Pseudomonas nitroreducens</name>
    <dbReference type="NCBI Taxonomy" id="46680"/>
    <lineage>
        <taxon>Bacteria</taxon>
        <taxon>Pseudomonadati</taxon>
        <taxon>Pseudomonadota</taxon>
        <taxon>Gammaproteobacteria</taxon>
        <taxon>Pseudomonadales</taxon>
        <taxon>Pseudomonadaceae</taxon>
        <taxon>Pseudomonas</taxon>
    </lineage>
</organism>
<name>A0A5R8ZQI8_PSENT</name>
<protein>
    <submittedName>
        <fullName evidence="3">DUF4124 domain-containing protein</fullName>
    </submittedName>
</protein>
<reference evidence="3 4" key="1">
    <citation type="submission" date="2019-05" db="EMBL/GenBank/DDBJ databases">
        <authorList>
            <person name="Moore K."/>
            <person name="O'Neill P."/>
            <person name="Farbos A."/>
            <person name="Studholme D.J."/>
        </authorList>
    </citation>
    <scope>NUCLEOTIDE SEQUENCE [LARGE SCALE GENOMIC DNA]</scope>
    <source>
        <strain evidence="3 4">DSM 9128</strain>
    </source>
</reference>
<dbReference type="AlphaFoldDB" id="A0A5R8ZQI8"/>
<evidence type="ECO:0000256" key="1">
    <source>
        <dbReference type="SAM" id="Coils"/>
    </source>
</evidence>
<gene>
    <name evidence="3" type="ORF">FEA48_30325</name>
</gene>